<evidence type="ECO:0000259" key="5">
    <source>
        <dbReference type="Pfam" id="PF00700"/>
    </source>
</evidence>
<keyword evidence="7" id="KW-1185">Reference proteome</keyword>
<dbReference type="PANTHER" id="PTHR42792">
    <property type="entry name" value="FLAGELLIN"/>
    <property type="match status" value="1"/>
</dbReference>
<sequence>MSSILTNTSAMVALQTLNSINDNLTKTQAEISTGKTIESAKDNAAIWAISKTMESDVAGFQAISDSLALGESTITVARSATETVTDLLTQIKGKVVAAQEQNVDREKIQTDIEALTGQVTSIVEAAQFNGLNLLKGTEDVNILSSLDRQGNGVVNASNITVNRQDLSTSAGVNGVGTGSSLSGQIVNADVAEPDITNDANEAIVTLGSGSWTAGQTASITVAGQTVTYTAATGGEDQDAMAAGLSTALQALDLDGIVVDGSTAGTVSISSTRAFEEVSISTATDANTNQITDLNGASGLTDTSGDIAQRAEQIDFTTAATPQEGNSYQASVGGTAYFYTAGKGESFADVARGLKTAVDSAALEGVTTQVSIDSTTGQASLKIDNNSDTDLSIALAAADGGTASGGLFGLDSIDVTTNESANAALGNIETLINTSIDSAAALGSAQGRIETQSSFIGKLTDSLKSGIGTMVDANMEEASTRLQALQVQQQLGVQSLSIANQAPQSILSLFR</sequence>
<dbReference type="Gene3D" id="1.20.1330.10">
    <property type="entry name" value="f41 fragment of flagellin, N-terminal domain"/>
    <property type="match status" value="2"/>
</dbReference>
<evidence type="ECO:0000313" key="6">
    <source>
        <dbReference type="EMBL" id="MBI1495135.1"/>
    </source>
</evidence>
<evidence type="ECO:0000256" key="2">
    <source>
        <dbReference type="ARBA" id="ARBA00023143"/>
    </source>
</evidence>
<comment type="subcellular location">
    <subcellularLocation>
        <location evidence="3">Secreted</location>
    </subcellularLocation>
    <subcellularLocation>
        <location evidence="3">Bacterial flagellum</location>
    </subcellularLocation>
</comment>
<accession>A0A8J7J891</accession>
<organism evidence="6 7">
    <name type="scientific">Halocynthiibacter styelae</name>
    <dbReference type="NCBI Taxonomy" id="2761955"/>
    <lineage>
        <taxon>Bacteria</taxon>
        <taxon>Pseudomonadati</taxon>
        <taxon>Pseudomonadota</taxon>
        <taxon>Alphaproteobacteria</taxon>
        <taxon>Rhodobacterales</taxon>
        <taxon>Paracoccaceae</taxon>
        <taxon>Halocynthiibacter</taxon>
    </lineage>
</organism>
<name>A0A8J7J891_9RHOB</name>
<dbReference type="GO" id="GO:0005198">
    <property type="term" value="F:structural molecule activity"/>
    <property type="evidence" value="ECO:0007669"/>
    <property type="project" value="UniProtKB-UniRule"/>
</dbReference>
<dbReference type="InterPro" id="IPR046358">
    <property type="entry name" value="Flagellin_C"/>
</dbReference>
<feature type="domain" description="Flagellin N-terminal" evidence="4">
    <location>
        <begin position="4"/>
        <end position="137"/>
    </location>
</feature>
<comment type="function">
    <text evidence="3">Flagellin is the subunit protein which polymerizes to form the filaments of bacterial flagella.</text>
</comment>
<dbReference type="SUPFAM" id="SSF64518">
    <property type="entry name" value="Phase 1 flagellin"/>
    <property type="match status" value="1"/>
</dbReference>
<dbReference type="InterPro" id="IPR001492">
    <property type="entry name" value="Flagellin"/>
</dbReference>
<dbReference type="Proteomes" id="UP000640583">
    <property type="component" value="Unassembled WGS sequence"/>
</dbReference>
<gene>
    <name evidence="6" type="ORF">H1D41_15935</name>
</gene>
<evidence type="ECO:0000259" key="4">
    <source>
        <dbReference type="Pfam" id="PF00669"/>
    </source>
</evidence>
<comment type="similarity">
    <text evidence="1 3">Belongs to the bacterial flagellin family.</text>
</comment>
<comment type="caution">
    <text evidence="6">The sequence shown here is derived from an EMBL/GenBank/DDBJ whole genome shotgun (WGS) entry which is preliminary data.</text>
</comment>
<reference evidence="6" key="1">
    <citation type="submission" date="2020-10" db="EMBL/GenBank/DDBJ databases">
        <title>Paenihalocynthiibacter styelae gen. nov., sp. nov., isolated from stalked sea squirt Styela clava.</title>
        <authorList>
            <person name="Kim Y.-O."/>
            <person name="Yoon J.-H."/>
        </authorList>
    </citation>
    <scope>NUCLEOTIDE SEQUENCE</scope>
    <source>
        <strain evidence="6">MYP1-1</strain>
    </source>
</reference>
<dbReference type="EMBL" id="JADCKQ010000015">
    <property type="protein sequence ID" value="MBI1495135.1"/>
    <property type="molecule type" value="Genomic_DNA"/>
</dbReference>
<dbReference type="RefSeq" id="WP_107498445.1">
    <property type="nucleotide sequence ID" value="NZ_JADCKQ010000015.1"/>
</dbReference>
<keyword evidence="6" id="KW-0969">Cilium</keyword>
<dbReference type="GO" id="GO:0009288">
    <property type="term" value="C:bacterial-type flagellum"/>
    <property type="evidence" value="ECO:0007669"/>
    <property type="project" value="UniProtKB-SubCell"/>
</dbReference>
<dbReference type="Pfam" id="PF00669">
    <property type="entry name" value="Flagellin_N"/>
    <property type="match status" value="1"/>
</dbReference>
<evidence type="ECO:0000256" key="3">
    <source>
        <dbReference type="RuleBase" id="RU362073"/>
    </source>
</evidence>
<proteinExistence type="inferred from homology"/>
<keyword evidence="6" id="KW-0282">Flagellum</keyword>
<dbReference type="PANTHER" id="PTHR42792:SF2">
    <property type="entry name" value="FLAGELLIN"/>
    <property type="match status" value="1"/>
</dbReference>
<evidence type="ECO:0000313" key="7">
    <source>
        <dbReference type="Proteomes" id="UP000640583"/>
    </source>
</evidence>
<dbReference type="PRINTS" id="PR00207">
    <property type="entry name" value="FLAGELLIN"/>
</dbReference>
<dbReference type="GO" id="GO:0005576">
    <property type="term" value="C:extracellular region"/>
    <property type="evidence" value="ECO:0007669"/>
    <property type="project" value="UniProtKB-SubCell"/>
</dbReference>
<keyword evidence="2 3" id="KW-0975">Bacterial flagellum</keyword>
<dbReference type="InterPro" id="IPR001029">
    <property type="entry name" value="Flagellin_N"/>
</dbReference>
<keyword evidence="3" id="KW-0964">Secreted</keyword>
<evidence type="ECO:0000256" key="1">
    <source>
        <dbReference type="ARBA" id="ARBA00005709"/>
    </source>
</evidence>
<protein>
    <recommendedName>
        <fullName evidence="3">Flagellin</fullName>
    </recommendedName>
</protein>
<keyword evidence="6" id="KW-0966">Cell projection</keyword>
<dbReference type="Pfam" id="PF00700">
    <property type="entry name" value="Flagellin_C"/>
    <property type="match status" value="1"/>
</dbReference>
<dbReference type="AlphaFoldDB" id="A0A8J7J891"/>
<feature type="domain" description="Flagellin C-terminal" evidence="5">
    <location>
        <begin position="425"/>
        <end position="509"/>
    </location>
</feature>